<dbReference type="Proteomes" id="UP001203297">
    <property type="component" value="Unassembled WGS sequence"/>
</dbReference>
<name>A0AAD4LXU7_9AGAM</name>
<gene>
    <name evidence="1" type="ORF">B0F90DRAFT_1837885</name>
</gene>
<sequence>MARNGQQFRTQLGEDFLVPEQGINGFTQQEGTGPTAQIETPVGFELSGRGNEPLTLPNLDMQVDSDSLFLSDLTSMDNHPTEFSDVLSGEYHPDQRVKAKRHEKPPKVVHPLDRLAIEGSMPTVTSVALDTFGNLNLSDAPQILGCWPTVENSEDLQTGNRLLWGLRIPSHGPHDPLALVQTRECMKKYMSRATARLGVDTRVWVISIDSDFQAPDVAVNGVAQRRRRFKFPSVIHSAKALEYMSVPDNLTEVGSGTILTPATVQAVQVPLAEPSTPMRKTLINGKWAEYICEECTETAKPRGSQGAGGCDFQLWKDHYAKGWHQTPPPALQRAGDSLAAG</sequence>
<evidence type="ECO:0000313" key="1">
    <source>
        <dbReference type="EMBL" id="KAI0292647.1"/>
    </source>
</evidence>
<dbReference type="EMBL" id="WTXG01000115">
    <property type="protein sequence ID" value="KAI0292647.1"/>
    <property type="molecule type" value="Genomic_DNA"/>
</dbReference>
<keyword evidence="2" id="KW-1185">Reference proteome</keyword>
<dbReference type="AlphaFoldDB" id="A0AAD4LXU7"/>
<organism evidence="1 2">
    <name type="scientific">Multifurca ochricompacta</name>
    <dbReference type="NCBI Taxonomy" id="376703"/>
    <lineage>
        <taxon>Eukaryota</taxon>
        <taxon>Fungi</taxon>
        <taxon>Dikarya</taxon>
        <taxon>Basidiomycota</taxon>
        <taxon>Agaricomycotina</taxon>
        <taxon>Agaricomycetes</taxon>
        <taxon>Russulales</taxon>
        <taxon>Russulaceae</taxon>
        <taxon>Multifurca</taxon>
    </lineage>
</organism>
<proteinExistence type="predicted"/>
<accession>A0AAD4LXU7</accession>
<comment type="caution">
    <text evidence="1">The sequence shown here is derived from an EMBL/GenBank/DDBJ whole genome shotgun (WGS) entry which is preliminary data.</text>
</comment>
<reference evidence="1" key="1">
    <citation type="journal article" date="2022" name="New Phytol.">
        <title>Evolutionary transition to the ectomycorrhizal habit in the genomes of a hyperdiverse lineage of mushroom-forming fungi.</title>
        <authorList>
            <person name="Looney B."/>
            <person name="Miyauchi S."/>
            <person name="Morin E."/>
            <person name="Drula E."/>
            <person name="Courty P.E."/>
            <person name="Kohler A."/>
            <person name="Kuo A."/>
            <person name="LaButti K."/>
            <person name="Pangilinan J."/>
            <person name="Lipzen A."/>
            <person name="Riley R."/>
            <person name="Andreopoulos W."/>
            <person name="He G."/>
            <person name="Johnson J."/>
            <person name="Nolan M."/>
            <person name="Tritt A."/>
            <person name="Barry K.W."/>
            <person name="Grigoriev I.V."/>
            <person name="Nagy L.G."/>
            <person name="Hibbett D."/>
            <person name="Henrissat B."/>
            <person name="Matheny P.B."/>
            <person name="Labbe J."/>
            <person name="Martin F.M."/>
        </authorList>
    </citation>
    <scope>NUCLEOTIDE SEQUENCE</scope>
    <source>
        <strain evidence="1">BPL690</strain>
    </source>
</reference>
<protein>
    <submittedName>
        <fullName evidence="1">Uncharacterized protein</fullName>
    </submittedName>
</protein>
<evidence type="ECO:0000313" key="2">
    <source>
        <dbReference type="Proteomes" id="UP001203297"/>
    </source>
</evidence>